<evidence type="ECO:0000256" key="2">
    <source>
        <dbReference type="ARBA" id="ARBA00022679"/>
    </source>
</evidence>
<feature type="active site" description="Glycyl thioester intermediate" evidence="6">
    <location>
        <position position="198"/>
    </location>
</feature>
<keyword evidence="10" id="KW-1185">Reference proteome</keyword>
<dbReference type="PROSITE" id="PS50127">
    <property type="entry name" value="UBC_2"/>
    <property type="match status" value="1"/>
</dbReference>
<sequence length="260" mass="29848">MRYASRRMWYPSRRMRYASMKMCGMHQGECAVCIKEKNASRRMRYASKRMCGMHQGEYAVCIKGESRRMRYASRRMCGMHQGECAVCIKENAVCIKENAVCINENVRYASRRMQYASRECGMHQGECGMHQGECGMHQGECVFNWEGRIQGPDGTPYAGGLFFLRLMIPSDYPLKPPKVKFTTKIYHPNINGSSGEICLGVLKSNWAPSLDIRKLLLNIMLLLSSPDPDDPLEPDAAKLYESDRKLYDKTATEWTRKYAM</sequence>
<evidence type="ECO:0000313" key="9">
    <source>
        <dbReference type="EMBL" id="CAC5412717.1"/>
    </source>
</evidence>
<reference evidence="9 10" key="1">
    <citation type="submission" date="2020-06" db="EMBL/GenBank/DDBJ databases">
        <authorList>
            <person name="Li R."/>
            <person name="Bekaert M."/>
        </authorList>
    </citation>
    <scope>NUCLEOTIDE SEQUENCE [LARGE SCALE GENOMIC DNA]</scope>
    <source>
        <strain evidence="10">wild</strain>
    </source>
</reference>
<dbReference type="FunFam" id="3.10.110.10:FF:000060">
    <property type="entry name" value="Ubiquitin conjugating enzyme (UbcB)"/>
    <property type="match status" value="1"/>
</dbReference>
<dbReference type="EC" id="2.3.2.23" evidence="1"/>
<dbReference type="SMART" id="SM00212">
    <property type="entry name" value="UBCc"/>
    <property type="match status" value="1"/>
</dbReference>
<comment type="similarity">
    <text evidence="7">Belongs to the ubiquitin-conjugating enzyme family.</text>
</comment>
<dbReference type="GO" id="GO:0005524">
    <property type="term" value="F:ATP binding"/>
    <property type="evidence" value="ECO:0007669"/>
    <property type="project" value="UniProtKB-UniRule"/>
</dbReference>
<dbReference type="PROSITE" id="PS00183">
    <property type="entry name" value="UBC_1"/>
    <property type="match status" value="1"/>
</dbReference>
<evidence type="ECO:0000256" key="4">
    <source>
        <dbReference type="ARBA" id="ARBA00022786"/>
    </source>
</evidence>
<gene>
    <name evidence="9" type="ORF">MCOR_45704</name>
</gene>
<evidence type="ECO:0000313" key="10">
    <source>
        <dbReference type="Proteomes" id="UP000507470"/>
    </source>
</evidence>
<dbReference type="GO" id="GO:0061631">
    <property type="term" value="F:ubiquitin conjugating enzyme activity"/>
    <property type="evidence" value="ECO:0007669"/>
    <property type="project" value="UniProtKB-EC"/>
</dbReference>
<dbReference type="OrthoDB" id="6105548at2759"/>
<evidence type="ECO:0000259" key="8">
    <source>
        <dbReference type="PROSITE" id="PS50127"/>
    </source>
</evidence>
<accession>A0A6J8DXA4</accession>
<keyword evidence="4 7" id="KW-0833">Ubl conjugation pathway</keyword>
<keyword evidence="2 9" id="KW-0808">Transferase</keyword>
<dbReference type="Gene3D" id="3.10.110.10">
    <property type="entry name" value="Ubiquitin Conjugating Enzyme"/>
    <property type="match status" value="1"/>
</dbReference>
<evidence type="ECO:0000256" key="1">
    <source>
        <dbReference type="ARBA" id="ARBA00012486"/>
    </source>
</evidence>
<dbReference type="PANTHER" id="PTHR24068">
    <property type="entry name" value="UBIQUITIN-CONJUGATING ENZYME E2"/>
    <property type="match status" value="1"/>
</dbReference>
<dbReference type="Pfam" id="PF00179">
    <property type="entry name" value="UQ_con"/>
    <property type="match status" value="1"/>
</dbReference>
<feature type="domain" description="UBC core" evidence="8">
    <location>
        <begin position="108"/>
        <end position="260"/>
    </location>
</feature>
<evidence type="ECO:0000256" key="5">
    <source>
        <dbReference type="ARBA" id="ARBA00022840"/>
    </source>
</evidence>
<dbReference type="SUPFAM" id="SSF54495">
    <property type="entry name" value="UBC-like"/>
    <property type="match status" value="1"/>
</dbReference>
<protein>
    <recommendedName>
        <fullName evidence="1">E2 ubiquitin-conjugating enzyme</fullName>
        <ecNumber evidence="1">2.3.2.23</ecNumber>
    </recommendedName>
</protein>
<keyword evidence="9" id="KW-0012">Acyltransferase</keyword>
<proteinExistence type="inferred from homology"/>
<dbReference type="EMBL" id="CACVKT020008083">
    <property type="protein sequence ID" value="CAC5412717.1"/>
    <property type="molecule type" value="Genomic_DNA"/>
</dbReference>
<keyword evidence="5 7" id="KW-0067">ATP-binding</keyword>
<dbReference type="InterPro" id="IPR000608">
    <property type="entry name" value="UBC"/>
</dbReference>
<name>A0A6J8DXA4_MYTCO</name>
<dbReference type="InterPro" id="IPR016135">
    <property type="entry name" value="UBQ-conjugating_enzyme/RWD"/>
</dbReference>
<dbReference type="InterPro" id="IPR023313">
    <property type="entry name" value="UBQ-conjugating_AS"/>
</dbReference>
<evidence type="ECO:0000256" key="7">
    <source>
        <dbReference type="RuleBase" id="RU362109"/>
    </source>
</evidence>
<evidence type="ECO:0000256" key="6">
    <source>
        <dbReference type="PROSITE-ProRule" id="PRU10133"/>
    </source>
</evidence>
<dbReference type="AlphaFoldDB" id="A0A6J8DXA4"/>
<evidence type="ECO:0000256" key="3">
    <source>
        <dbReference type="ARBA" id="ARBA00022741"/>
    </source>
</evidence>
<organism evidence="9 10">
    <name type="scientific">Mytilus coruscus</name>
    <name type="common">Sea mussel</name>
    <dbReference type="NCBI Taxonomy" id="42192"/>
    <lineage>
        <taxon>Eukaryota</taxon>
        <taxon>Metazoa</taxon>
        <taxon>Spiralia</taxon>
        <taxon>Lophotrochozoa</taxon>
        <taxon>Mollusca</taxon>
        <taxon>Bivalvia</taxon>
        <taxon>Autobranchia</taxon>
        <taxon>Pteriomorphia</taxon>
        <taxon>Mytilida</taxon>
        <taxon>Mytiloidea</taxon>
        <taxon>Mytilidae</taxon>
        <taxon>Mytilinae</taxon>
        <taxon>Mytilus</taxon>
    </lineage>
</organism>
<keyword evidence="3 7" id="KW-0547">Nucleotide-binding</keyword>
<dbReference type="Proteomes" id="UP000507470">
    <property type="component" value="Unassembled WGS sequence"/>
</dbReference>